<name>A0A0A8Y8G1_ARUDO</name>
<sequence>MDWQLVRNKAAEIVEQMVYKMPELKNKLHFPRGPTNLYNIMPVGSSFHQRHRVKNLDRRQSTHVAQFYLKLKKRMPSSSQGESHGYSAGSAGNGWETLIALLEKALQAGRRSVLKQGHSSEYLSKEVFPLKAMLTRGAMVLPLSSQGHRPEHSSKQDTSHSPIVASPETNADMKRSRVSP</sequence>
<reference evidence="2" key="1">
    <citation type="submission" date="2014-09" db="EMBL/GenBank/DDBJ databases">
        <authorList>
            <person name="Magalhaes I.L.F."/>
            <person name="Oliveira U."/>
            <person name="Santos F.R."/>
            <person name="Vidigal T.H.D.A."/>
            <person name="Brescovit A.D."/>
            <person name="Santos A.J."/>
        </authorList>
    </citation>
    <scope>NUCLEOTIDE SEQUENCE</scope>
    <source>
        <tissue evidence="2">Shoot tissue taken approximately 20 cm above the soil surface</tissue>
    </source>
</reference>
<organism evidence="2">
    <name type="scientific">Arundo donax</name>
    <name type="common">Giant reed</name>
    <name type="synonym">Donax arundinaceus</name>
    <dbReference type="NCBI Taxonomy" id="35708"/>
    <lineage>
        <taxon>Eukaryota</taxon>
        <taxon>Viridiplantae</taxon>
        <taxon>Streptophyta</taxon>
        <taxon>Embryophyta</taxon>
        <taxon>Tracheophyta</taxon>
        <taxon>Spermatophyta</taxon>
        <taxon>Magnoliopsida</taxon>
        <taxon>Liliopsida</taxon>
        <taxon>Poales</taxon>
        <taxon>Poaceae</taxon>
        <taxon>PACMAD clade</taxon>
        <taxon>Arundinoideae</taxon>
        <taxon>Arundineae</taxon>
        <taxon>Arundo</taxon>
    </lineage>
</organism>
<dbReference type="AlphaFoldDB" id="A0A0A8Y8G1"/>
<evidence type="ECO:0000313" key="2">
    <source>
        <dbReference type="EMBL" id="JAD21525.1"/>
    </source>
</evidence>
<feature type="compositionally biased region" description="Basic and acidic residues" evidence="1">
    <location>
        <begin position="171"/>
        <end position="180"/>
    </location>
</feature>
<dbReference type="PANTHER" id="PTHR36478">
    <property type="entry name" value="OS04G0614237 PROTEIN-RELATED"/>
    <property type="match status" value="1"/>
</dbReference>
<dbReference type="EMBL" id="GBRH01276370">
    <property type="protein sequence ID" value="JAD21525.1"/>
    <property type="molecule type" value="Transcribed_RNA"/>
</dbReference>
<proteinExistence type="predicted"/>
<protein>
    <submittedName>
        <fullName evidence="2">Uncharacterized protein</fullName>
    </submittedName>
</protein>
<feature type="compositionally biased region" description="Basic and acidic residues" evidence="1">
    <location>
        <begin position="148"/>
        <end position="158"/>
    </location>
</feature>
<accession>A0A0A8Y8G1</accession>
<dbReference type="PANTHER" id="PTHR36478:SF23">
    <property type="match status" value="1"/>
</dbReference>
<evidence type="ECO:0000256" key="1">
    <source>
        <dbReference type="SAM" id="MobiDB-lite"/>
    </source>
</evidence>
<reference evidence="2" key="2">
    <citation type="journal article" date="2015" name="Data Brief">
        <title>Shoot transcriptome of the giant reed, Arundo donax.</title>
        <authorList>
            <person name="Barrero R.A."/>
            <person name="Guerrero F.D."/>
            <person name="Moolhuijzen P."/>
            <person name="Goolsby J.A."/>
            <person name="Tidwell J."/>
            <person name="Bellgard S.E."/>
            <person name="Bellgard M.I."/>
        </authorList>
    </citation>
    <scope>NUCLEOTIDE SEQUENCE</scope>
    <source>
        <tissue evidence="2">Shoot tissue taken approximately 20 cm above the soil surface</tissue>
    </source>
</reference>
<feature type="region of interest" description="Disordered" evidence="1">
    <location>
        <begin position="144"/>
        <end position="180"/>
    </location>
</feature>